<name>A0A6G8RYQ5_9GAMM</name>
<reference evidence="1 2" key="1">
    <citation type="submission" date="2020-03" db="EMBL/GenBank/DDBJ databases">
        <authorList>
            <person name="Zhu W."/>
        </authorList>
    </citation>
    <scope>NUCLEOTIDE SEQUENCE [LARGE SCALE GENOMIC DNA]</scope>
    <source>
        <strain evidence="1 2">323-1</strain>
    </source>
</reference>
<evidence type="ECO:0008006" key="3">
    <source>
        <dbReference type="Google" id="ProtNLM"/>
    </source>
</evidence>
<proteinExistence type="predicted"/>
<dbReference type="RefSeq" id="WP_166225629.1">
    <property type="nucleotide sequence ID" value="NZ_CP049801.1"/>
</dbReference>
<dbReference type="Proteomes" id="UP000502297">
    <property type="component" value="Chromosome"/>
</dbReference>
<dbReference type="AlphaFoldDB" id="A0A6G8RYQ5"/>
<organism evidence="1 2">
    <name type="scientific">Acinetobacter shaoyimingii</name>
    <dbReference type="NCBI Taxonomy" id="2715164"/>
    <lineage>
        <taxon>Bacteria</taxon>
        <taxon>Pseudomonadati</taxon>
        <taxon>Pseudomonadota</taxon>
        <taxon>Gammaproteobacteria</taxon>
        <taxon>Moraxellales</taxon>
        <taxon>Moraxellaceae</taxon>
        <taxon>Acinetobacter</taxon>
    </lineage>
</organism>
<evidence type="ECO:0000313" key="1">
    <source>
        <dbReference type="EMBL" id="QIO07001.1"/>
    </source>
</evidence>
<protein>
    <recommendedName>
        <fullName evidence="3">Bacteriocin</fullName>
    </recommendedName>
</protein>
<keyword evidence="2" id="KW-1185">Reference proteome</keyword>
<dbReference type="KEGG" id="asha:G8E00_14195"/>
<evidence type="ECO:0000313" key="2">
    <source>
        <dbReference type="Proteomes" id="UP000502297"/>
    </source>
</evidence>
<accession>A0A6G8RYQ5</accession>
<dbReference type="EMBL" id="CP049801">
    <property type="protein sequence ID" value="QIO07001.1"/>
    <property type="molecule type" value="Genomic_DNA"/>
</dbReference>
<gene>
    <name evidence="1" type="ORF">G8E00_14195</name>
</gene>
<sequence length="70" mass="7750">MKNNLVELNQDEIQTVSGAGRVSDFVGDLGERYNFGRNAENRIIKASDTTQDVLNKVGLPLVSNLIKFIL</sequence>